<accession>A0A372MEE9</accession>
<dbReference type="InterPro" id="IPR004948">
    <property type="entry name" value="Nuc-triphosphatase_THEP1"/>
</dbReference>
<organism evidence="1 2">
    <name type="scientific">Sphaerochaeta halotolerans</name>
    <dbReference type="NCBI Taxonomy" id="2293840"/>
    <lineage>
        <taxon>Bacteria</taxon>
        <taxon>Pseudomonadati</taxon>
        <taxon>Spirochaetota</taxon>
        <taxon>Spirochaetia</taxon>
        <taxon>Spirochaetales</taxon>
        <taxon>Sphaerochaetaceae</taxon>
        <taxon>Sphaerochaeta</taxon>
    </lineage>
</organism>
<evidence type="ECO:0000313" key="2">
    <source>
        <dbReference type="Proteomes" id="UP000264002"/>
    </source>
</evidence>
<comment type="caution">
    <text evidence="1">The sequence shown here is derived from an EMBL/GenBank/DDBJ whole genome shotgun (WGS) entry which is preliminary data.</text>
</comment>
<dbReference type="Gene3D" id="3.40.50.300">
    <property type="entry name" value="P-loop containing nucleotide triphosphate hydrolases"/>
    <property type="match status" value="1"/>
</dbReference>
<dbReference type="GO" id="GO:0017111">
    <property type="term" value="F:ribonucleoside triphosphate phosphatase activity"/>
    <property type="evidence" value="ECO:0007669"/>
    <property type="project" value="InterPro"/>
</dbReference>
<dbReference type="Proteomes" id="UP000264002">
    <property type="component" value="Unassembled WGS sequence"/>
</dbReference>
<dbReference type="AlphaFoldDB" id="A0A372MEE9"/>
<protein>
    <submittedName>
        <fullName evidence="1">DUF2478 domain-containing protein</fullName>
    </submittedName>
</protein>
<dbReference type="InterPro" id="IPR027417">
    <property type="entry name" value="P-loop_NTPase"/>
</dbReference>
<dbReference type="Pfam" id="PF03266">
    <property type="entry name" value="NTPase_1"/>
    <property type="match status" value="1"/>
</dbReference>
<proteinExistence type="predicted"/>
<reference evidence="1 2" key="2">
    <citation type="submission" date="2018-09" db="EMBL/GenBank/DDBJ databases">
        <title>Genome of Sphaerochaeta halotolerans strain 4-11.</title>
        <authorList>
            <person name="Nazina T.N."/>
            <person name="Sokolova D.S."/>
        </authorList>
    </citation>
    <scope>NUCLEOTIDE SEQUENCE [LARGE SCALE GENOMIC DNA]</scope>
    <source>
        <strain evidence="1 2">4-11</strain>
    </source>
</reference>
<sequence>MCCKGSSVQASITFYAAERDQGKTTSLFPLIQQLAIQKKRVCGVLALANPEKTVYRLKDLFSQEERLALCEQPIGQGKRIGRFYLDEQAFDWANAQIIRNLEYSQVAIFDEIGRLEIAGEGLARSFRKALDTPGLQVFATVRIPFIEAVLNSFSIPKERVEIKYVGYKE</sequence>
<gene>
    <name evidence="1" type="ORF">DYP60_11225</name>
</gene>
<name>A0A372MEE9_9SPIR</name>
<keyword evidence="2" id="KW-1185">Reference proteome</keyword>
<dbReference type="EMBL" id="QUWK01000012">
    <property type="protein sequence ID" value="RFU94167.1"/>
    <property type="molecule type" value="Genomic_DNA"/>
</dbReference>
<evidence type="ECO:0000313" key="1">
    <source>
        <dbReference type="EMBL" id="RFU94167.1"/>
    </source>
</evidence>
<reference evidence="2" key="1">
    <citation type="submission" date="2018-08" db="EMBL/GenBank/DDBJ databases">
        <authorList>
            <person name="Grouzdev D.S."/>
            <person name="Krutkina M.S."/>
        </authorList>
    </citation>
    <scope>NUCLEOTIDE SEQUENCE [LARGE SCALE GENOMIC DNA]</scope>
    <source>
        <strain evidence="2">4-11</strain>
    </source>
</reference>